<feature type="transmembrane region" description="Helical" evidence="20">
    <location>
        <begin position="229"/>
        <end position="248"/>
    </location>
</feature>
<evidence type="ECO:0000256" key="15">
    <source>
        <dbReference type="ARBA" id="ARBA00023136"/>
    </source>
</evidence>
<evidence type="ECO:0000313" key="21">
    <source>
        <dbReference type="EMBL" id="PRY31137.1"/>
    </source>
</evidence>
<dbReference type="PROSITE" id="PS01315">
    <property type="entry name" value="CDS"/>
    <property type="match status" value="1"/>
</dbReference>
<evidence type="ECO:0000256" key="17">
    <source>
        <dbReference type="ARBA" id="ARBA00023264"/>
    </source>
</evidence>
<dbReference type="AlphaFoldDB" id="A0A2T0SCJ3"/>
<feature type="transmembrane region" description="Helical" evidence="20">
    <location>
        <begin position="149"/>
        <end position="166"/>
    </location>
</feature>
<dbReference type="GO" id="GO:0004605">
    <property type="term" value="F:phosphatidate cytidylyltransferase activity"/>
    <property type="evidence" value="ECO:0007669"/>
    <property type="project" value="UniProtKB-EC"/>
</dbReference>
<dbReference type="InterPro" id="IPR000374">
    <property type="entry name" value="PC_trans"/>
</dbReference>
<comment type="subcellular location">
    <subcellularLocation>
        <location evidence="2">Cell membrane</location>
        <topology evidence="2">Multi-pass membrane protein</topology>
    </subcellularLocation>
</comment>
<comment type="pathway">
    <text evidence="3 18">Phospholipid metabolism; CDP-diacylglycerol biosynthesis; CDP-diacylglycerol from sn-glycerol 3-phosphate: step 3/3.</text>
</comment>
<dbReference type="GO" id="GO:0016024">
    <property type="term" value="P:CDP-diacylglycerol biosynthetic process"/>
    <property type="evidence" value="ECO:0007669"/>
    <property type="project" value="UniProtKB-UniPathway"/>
</dbReference>
<keyword evidence="8" id="KW-1003">Cell membrane</keyword>
<organism evidence="21 22">
    <name type="scientific">Pseudosporangium ferrugineum</name>
    <dbReference type="NCBI Taxonomy" id="439699"/>
    <lineage>
        <taxon>Bacteria</taxon>
        <taxon>Bacillati</taxon>
        <taxon>Actinomycetota</taxon>
        <taxon>Actinomycetes</taxon>
        <taxon>Micromonosporales</taxon>
        <taxon>Micromonosporaceae</taxon>
        <taxon>Pseudosporangium</taxon>
    </lineage>
</organism>
<evidence type="ECO:0000256" key="5">
    <source>
        <dbReference type="ARBA" id="ARBA00010185"/>
    </source>
</evidence>
<dbReference type="Proteomes" id="UP000239209">
    <property type="component" value="Unassembled WGS sequence"/>
</dbReference>
<evidence type="ECO:0000313" key="22">
    <source>
        <dbReference type="Proteomes" id="UP000239209"/>
    </source>
</evidence>
<feature type="compositionally biased region" description="Low complexity" evidence="19">
    <location>
        <begin position="71"/>
        <end position="88"/>
    </location>
</feature>
<evidence type="ECO:0000256" key="7">
    <source>
        <dbReference type="ARBA" id="ARBA00019373"/>
    </source>
</evidence>
<keyword evidence="9" id="KW-0444">Lipid biosynthesis</keyword>
<dbReference type="UniPathway" id="UPA00557">
    <property type="reaction ID" value="UER00614"/>
</dbReference>
<feature type="transmembrane region" description="Helical" evidence="20">
    <location>
        <begin position="254"/>
        <end position="274"/>
    </location>
</feature>
<evidence type="ECO:0000256" key="8">
    <source>
        <dbReference type="ARBA" id="ARBA00022475"/>
    </source>
</evidence>
<dbReference type="PANTHER" id="PTHR46382:SF1">
    <property type="entry name" value="PHOSPHATIDATE CYTIDYLYLTRANSFERASE"/>
    <property type="match status" value="1"/>
</dbReference>
<evidence type="ECO:0000256" key="2">
    <source>
        <dbReference type="ARBA" id="ARBA00004651"/>
    </source>
</evidence>
<feature type="transmembrane region" description="Helical" evidence="20">
    <location>
        <begin position="321"/>
        <end position="343"/>
    </location>
</feature>
<keyword evidence="15 20" id="KW-0472">Membrane</keyword>
<name>A0A2T0SCJ3_9ACTN</name>
<evidence type="ECO:0000256" key="18">
    <source>
        <dbReference type="RuleBase" id="RU003938"/>
    </source>
</evidence>
<evidence type="ECO:0000256" key="4">
    <source>
        <dbReference type="ARBA" id="ARBA00005189"/>
    </source>
</evidence>
<dbReference type="RefSeq" id="WP_106125667.1">
    <property type="nucleotide sequence ID" value="NZ_PVZG01000003.1"/>
</dbReference>
<dbReference type="EC" id="2.7.7.41" evidence="6 18"/>
<keyword evidence="14" id="KW-0443">Lipid metabolism</keyword>
<evidence type="ECO:0000256" key="11">
    <source>
        <dbReference type="ARBA" id="ARBA00022692"/>
    </source>
</evidence>
<dbReference type="Pfam" id="PF01148">
    <property type="entry name" value="CTP_transf_1"/>
    <property type="match status" value="1"/>
</dbReference>
<evidence type="ECO:0000256" key="10">
    <source>
        <dbReference type="ARBA" id="ARBA00022679"/>
    </source>
</evidence>
<evidence type="ECO:0000256" key="13">
    <source>
        <dbReference type="ARBA" id="ARBA00022989"/>
    </source>
</evidence>
<evidence type="ECO:0000256" key="16">
    <source>
        <dbReference type="ARBA" id="ARBA00023209"/>
    </source>
</evidence>
<keyword evidence="11 18" id="KW-0812">Transmembrane</keyword>
<dbReference type="GO" id="GO:0005886">
    <property type="term" value="C:plasma membrane"/>
    <property type="evidence" value="ECO:0007669"/>
    <property type="project" value="UniProtKB-SubCell"/>
</dbReference>
<reference evidence="21 22" key="1">
    <citation type="submission" date="2018-03" db="EMBL/GenBank/DDBJ databases">
        <title>Genomic Encyclopedia of Archaeal and Bacterial Type Strains, Phase II (KMG-II): from individual species to whole genera.</title>
        <authorList>
            <person name="Goeker M."/>
        </authorList>
    </citation>
    <scope>NUCLEOTIDE SEQUENCE [LARGE SCALE GENOMIC DNA]</scope>
    <source>
        <strain evidence="21 22">DSM 45348</strain>
    </source>
</reference>
<proteinExistence type="inferred from homology"/>
<dbReference type="EMBL" id="PVZG01000003">
    <property type="protein sequence ID" value="PRY31137.1"/>
    <property type="molecule type" value="Genomic_DNA"/>
</dbReference>
<evidence type="ECO:0000256" key="20">
    <source>
        <dbReference type="SAM" id="Phobius"/>
    </source>
</evidence>
<gene>
    <name evidence="21" type="ORF">CLV70_10321</name>
</gene>
<evidence type="ECO:0000256" key="14">
    <source>
        <dbReference type="ARBA" id="ARBA00023098"/>
    </source>
</evidence>
<comment type="similarity">
    <text evidence="5 18">Belongs to the CDS family.</text>
</comment>
<evidence type="ECO:0000256" key="12">
    <source>
        <dbReference type="ARBA" id="ARBA00022695"/>
    </source>
</evidence>
<evidence type="ECO:0000256" key="6">
    <source>
        <dbReference type="ARBA" id="ARBA00012487"/>
    </source>
</evidence>
<keyword evidence="10 18" id="KW-0808">Transferase</keyword>
<protein>
    <recommendedName>
        <fullName evidence="7 18">Phosphatidate cytidylyltransferase</fullName>
        <ecNumber evidence="6 18">2.7.7.41</ecNumber>
    </recommendedName>
</protein>
<keyword evidence="16" id="KW-0594">Phospholipid biosynthesis</keyword>
<evidence type="ECO:0000256" key="1">
    <source>
        <dbReference type="ARBA" id="ARBA00001698"/>
    </source>
</evidence>
<comment type="caution">
    <text evidence="21">The sequence shown here is derived from an EMBL/GenBank/DDBJ whole genome shotgun (WGS) entry which is preliminary data.</text>
</comment>
<dbReference type="PANTHER" id="PTHR46382">
    <property type="entry name" value="PHOSPHATIDATE CYTIDYLYLTRANSFERASE"/>
    <property type="match status" value="1"/>
</dbReference>
<feature type="transmembrane region" description="Helical" evidence="20">
    <location>
        <begin position="202"/>
        <end position="217"/>
    </location>
</feature>
<keyword evidence="22" id="KW-1185">Reference proteome</keyword>
<evidence type="ECO:0000256" key="3">
    <source>
        <dbReference type="ARBA" id="ARBA00005119"/>
    </source>
</evidence>
<keyword evidence="13 20" id="KW-1133">Transmembrane helix</keyword>
<keyword evidence="12 18" id="KW-0548">Nucleotidyltransferase</keyword>
<feature type="transmembrane region" description="Helical" evidence="20">
    <location>
        <begin position="125"/>
        <end position="143"/>
    </location>
</feature>
<feature type="transmembrane region" description="Helical" evidence="20">
    <location>
        <begin position="178"/>
        <end position="196"/>
    </location>
</feature>
<feature type="compositionally biased region" description="Low complexity" evidence="19">
    <location>
        <begin position="13"/>
        <end position="29"/>
    </location>
</feature>
<comment type="catalytic activity">
    <reaction evidence="1 18">
        <text>a 1,2-diacyl-sn-glycero-3-phosphate + CTP + H(+) = a CDP-1,2-diacyl-sn-glycerol + diphosphate</text>
        <dbReference type="Rhea" id="RHEA:16229"/>
        <dbReference type="ChEBI" id="CHEBI:15378"/>
        <dbReference type="ChEBI" id="CHEBI:33019"/>
        <dbReference type="ChEBI" id="CHEBI:37563"/>
        <dbReference type="ChEBI" id="CHEBI:58332"/>
        <dbReference type="ChEBI" id="CHEBI:58608"/>
        <dbReference type="EC" id="2.7.7.41"/>
    </reaction>
</comment>
<dbReference type="OrthoDB" id="9799199at2"/>
<feature type="transmembrane region" description="Helical" evidence="20">
    <location>
        <begin position="295"/>
        <end position="315"/>
    </location>
</feature>
<evidence type="ECO:0000256" key="9">
    <source>
        <dbReference type="ARBA" id="ARBA00022516"/>
    </source>
</evidence>
<comment type="pathway">
    <text evidence="4">Lipid metabolism.</text>
</comment>
<sequence length="387" mass="39805">MSSYPEPRGGHPGSRASDPSDAPAPYAGPRSPAAGFPDGAPRPGGIWGAAPPDPSWLQGPGTAAENREAVPEPAWAAPTAATSTSQAEWEVTAAETTRRGPGKRRAGRDGKPVPAKQSGRAGRNLPAAIAVGVGLILAVLVSMVVWKPAFLGIIGLAVSVGIWEMVRALKVTGARPPLVPLIGGGLLMTGLAWYAGSDALELGLAATLLAALVWRFSEHKAGFRRDLVAAALVAVYVPFLLSFGVLLVKPDDGVSRVLCTLLAVVLSDTGGYAAGVFFGKHPMAPTISPKKSWEGFAGSVTAAAVGSSLLLYFMLDIPFGWGLLFGAVISVSAVVGDLAESMLKRDIGIKDMSNLLPGHGGVMDRLDSILFAVPAAYLLLSLIAPPG</sequence>
<keyword evidence="17" id="KW-1208">Phospholipid metabolism</keyword>
<feature type="region of interest" description="Disordered" evidence="19">
    <location>
        <begin position="1"/>
        <end position="120"/>
    </location>
</feature>
<evidence type="ECO:0000256" key="19">
    <source>
        <dbReference type="SAM" id="MobiDB-lite"/>
    </source>
</evidence>
<accession>A0A2T0SCJ3</accession>